<sequence length="137" mass="15393">MNYGGIGVVIGHEITHGFDDQGSQYDKVGNLRNWWDTTILENFQKRAQCIVDQYGGFVVPEIGIHVDGENTLGENIADNGGLKQSFRAYRKWVDSVGKEELPLPGMNLSHNQLFFINFAQGYRNATKLTRVFGNVPM</sequence>
<name>A0ABY7F313_MYAAR</name>
<evidence type="ECO:0000313" key="2">
    <source>
        <dbReference type="EMBL" id="WAR16135.1"/>
    </source>
</evidence>
<feature type="domain" description="Peptidase M13 C-terminal" evidence="1">
    <location>
        <begin position="1"/>
        <end position="127"/>
    </location>
</feature>
<dbReference type="PANTHER" id="PTHR11733:SF133">
    <property type="entry name" value="PHOSPHATE-REGULATING NEUTRAL ENDOPEPTIDASE PHEX"/>
    <property type="match status" value="1"/>
</dbReference>
<dbReference type="Gene3D" id="3.40.390.10">
    <property type="entry name" value="Collagenase (Catalytic Domain)"/>
    <property type="match status" value="1"/>
</dbReference>
<dbReference type="PRINTS" id="PR00786">
    <property type="entry name" value="NEPRILYSIN"/>
</dbReference>
<gene>
    <name evidence="2" type="ORF">MAR_030729</name>
</gene>
<keyword evidence="3" id="KW-1185">Reference proteome</keyword>
<evidence type="ECO:0000259" key="1">
    <source>
        <dbReference type="Pfam" id="PF01431"/>
    </source>
</evidence>
<organism evidence="2 3">
    <name type="scientific">Mya arenaria</name>
    <name type="common">Soft-shell clam</name>
    <dbReference type="NCBI Taxonomy" id="6604"/>
    <lineage>
        <taxon>Eukaryota</taxon>
        <taxon>Metazoa</taxon>
        <taxon>Spiralia</taxon>
        <taxon>Lophotrochozoa</taxon>
        <taxon>Mollusca</taxon>
        <taxon>Bivalvia</taxon>
        <taxon>Autobranchia</taxon>
        <taxon>Heteroconchia</taxon>
        <taxon>Euheterodonta</taxon>
        <taxon>Imparidentia</taxon>
        <taxon>Neoheterodontei</taxon>
        <taxon>Myida</taxon>
        <taxon>Myoidea</taxon>
        <taxon>Myidae</taxon>
        <taxon>Mya</taxon>
    </lineage>
</organism>
<dbReference type="Proteomes" id="UP001164746">
    <property type="component" value="Chromosome 10"/>
</dbReference>
<protein>
    <submittedName>
        <fullName evidence="2">NEP-like protein</fullName>
    </submittedName>
</protein>
<dbReference type="InterPro" id="IPR000718">
    <property type="entry name" value="Peptidase_M13"/>
</dbReference>
<dbReference type="EMBL" id="CP111021">
    <property type="protein sequence ID" value="WAR16135.1"/>
    <property type="molecule type" value="Genomic_DNA"/>
</dbReference>
<evidence type="ECO:0000313" key="3">
    <source>
        <dbReference type="Proteomes" id="UP001164746"/>
    </source>
</evidence>
<dbReference type="InterPro" id="IPR024079">
    <property type="entry name" value="MetalloPept_cat_dom_sf"/>
</dbReference>
<dbReference type="PANTHER" id="PTHR11733">
    <property type="entry name" value="ZINC METALLOPROTEASE FAMILY M13 NEPRILYSIN-RELATED"/>
    <property type="match status" value="1"/>
</dbReference>
<dbReference type="SUPFAM" id="SSF55486">
    <property type="entry name" value="Metalloproteases ('zincins'), catalytic domain"/>
    <property type="match status" value="1"/>
</dbReference>
<reference evidence="2" key="1">
    <citation type="submission" date="2022-11" db="EMBL/GenBank/DDBJ databases">
        <title>Centuries of genome instability and evolution in soft-shell clam transmissible cancer (bioRxiv).</title>
        <authorList>
            <person name="Hart S.F.M."/>
            <person name="Yonemitsu M.A."/>
            <person name="Giersch R.M."/>
            <person name="Beal B.F."/>
            <person name="Arriagada G."/>
            <person name="Davis B.W."/>
            <person name="Ostrander E.A."/>
            <person name="Goff S.P."/>
            <person name="Metzger M.J."/>
        </authorList>
    </citation>
    <scope>NUCLEOTIDE SEQUENCE</scope>
    <source>
        <strain evidence="2">MELC-2E11</strain>
        <tissue evidence="2">Siphon/mantle</tissue>
    </source>
</reference>
<accession>A0ABY7F313</accession>
<proteinExistence type="predicted"/>
<dbReference type="Pfam" id="PF01431">
    <property type="entry name" value="Peptidase_M13"/>
    <property type="match status" value="1"/>
</dbReference>
<dbReference type="InterPro" id="IPR018497">
    <property type="entry name" value="Peptidase_M13_C"/>
</dbReference>
<dbReference type="PROSITE" id="PS51885">
    <property type="entry name" value="NEPRILYSIN"/>
    <property type="match status" value="1"/>
</dbReference>